<accession>A0A9X1N935</accession>
<dbReference type="PANTHER" id="PTHR43877">
    <property type="entry name" value="AMINOALKYLPHOSPHONATE N-ACETYLTRANSFERASE-RELATED-RELATED"/>
    <property type="match status" value="1"/>
</dbReference>
<keyword evidence="1" id="KW-0808">Transferase</keyword>
<reference evidence="4" key="1">
    <citation type="submission" date="2021-11" db="EMBL/GenBank/DDBJ databases">
        <title>Streptomyces corallinus and Kineosporia corallina sp. nov., two new coral-derived marine actinobacteria.</title>
        <authorList>
            <person name="Buangrab K."/>
            <person name="Sutthacheep M."/>
            <person name="Yeemin T."/>
            <person name="Harunari E."/>
            <person name="Igarashi Y."/>
            <person name="Sripreechasak P."/>
            <person name="Kanchanasin P."/>
            <person name="Tanasupawat S."/>
            <person name="Phongsopitanun W."/>
        </authorList>
    </citation>
    <scope>NUCLEOTIDE SEQUENCE</scope>
    <source>
        <strain evidence="4">JCM 31032</strain>
    </source>
</reference>
<evidence type="ECO:0000313" key="4">
    <source>
        <dbReference type="EMBL" id="MCD5309409.1"/>
    </source>
</evidence>
<dbReference type="InterPro" id="IPR050832">
    <property type="entry name" value="Bact_Acetyltransf"/>
</dbReference>
<dbReference type="SUPFAM" id="SSF55729">
    <property type="entry name" value="Acyl-CoA N-acyltransferases (Nat)"/>
    <property type="match status" value="1"/>
</dbReference>
<dbReference type="InterPro" id="IPR016181">
    <property type="entry name" value="Acyl_CoA_acyltransferase"/>
</dbReference>
<dbReference type="AlphaFoldDB" id="A0A9X1N935"/>
<sequence>MLIRRETEADRPTADNVHTRAFAQDGPVIGALLKSLRALPPSACDLALVAEKDGQVVGSTLCTRSLLDAPRKLVNVAVLSPLAVDPEHHGQGLGSALVRAAIEEMSKTDVPLLFLEGDPAFYSRLGFVPGGPLGFRKPSLRTPDEAFLVVKLPAYEDWMTGTLVYAREFWDHDCVGLRDPQA</sequence>
<dbReference type="InterPro" id="IPR000182">
    <property type="entry name" value="GNAT_dom"/>
</dbReference>
<dbReference type="PANTHER" id="PTHR43877:SF1">
    <property type="entry name" value="ACETYLTRANSFERASE"/>
    <property type="match status" value="1"/>
</dbReference>
<keyword evidence="5" id="KW-1185">Reference proteome</keyword>
<evidence type="ECO:0000259" key="3">
    <source>
        <dbReference type="PROSITE" id="PS51186"/>
    </source>
</evidence>
<proteinExistence type="predicted"/>
<name>A0A9X1N935_9ACTN</name>
<dbReference type="EMBL" id="JAJOMB010000001">
    <property type="protein sequence ID" value="MCD5309409.1"/>
    <property type="molecule type" value="Genomic_DNA"/>
</dbReference>
<comment type="caution">
    <text evidence="4">The sequence shown here is derived from an EMBL/GenBank/DDBJ whole genome shotgun (WGS) entry which is preliminary data.</text>
</comment>
<keyword evidence="2" id="KW-0012">Acyltransferase</keyword>
<dbReference type="PROSITE" id="PS51186">
    <property type="entry name" value="GNAT"/>
    <property type="match status" value="1"/>
</dbReference>
<organism evidence="4 5">
    <name type="scientific">Kineosporia babensis</name>
    <dbReference type="NCBI Taxonomy" id="499548"/>
    <lineage>
        <taxon>Bacteria</taxon>
        <taxon>Bacillati</taxon>
        <taxon>Actinomycetota</taxon>
        <taxon>Actinomycetes</taxon>
        <taxon>Kineosporiales</taxon>
        <taxon>Kineosporiaceae</taxon>
        <taxon>Kineosporia</taxon>
    </lineage>
</organism>
<evidence type="ECO:0000256" key="1">
    <source>
        <dbReference type="ARBA" id="ARBA00022679"/>
    </source>
</evidence>
<dbReference type="CDD" id="cd04301">
    <property type="entry name" value="NAT_SF"/>
    <property type="match status" value="1"/>
</dbReference>
<dbReference type="Pfam" id="PF13508">
    <property type="entry name" value="Acetyltransf_7"/>
    <property type="match status" value="1"/>
</dbReference>
<dbReference type="GO" id="GO:0016747">
    <property type="term" value="F:acyltransferase activity, transferring groups other than amino-acyl groups"/>
    <property type="evidence" value="ECO:0007669"/>
    <property type="project" value="InterPro"/>
</dbReference>
<dbReference type="Gene3D" id="3.40.630.30">
    <property type="match status" value="1"/>
</dbReference>
<evidence type="ECO:0000313" key="5">
    <source>
        <dbReference type="Proteomes" id="UP001138997"/>
    </source>
</evidence>
<evidence type="ECO:0000256" key="2">
    <source>
        <dbReference type="ARBA" id="ARBA00023315"/>
    </source>
</evidence>
<dbReference type="Proteomes" id="UP001138997">
    <property type="component" value="Unassembled WGS sequence"/>
</dbReference>
<protein>
    <submittedName>
        <fullName evidence="4">N-acetyltransferase</fullName>
    </submittedName>
</protein>
<dbReference type="RefSeq" id="WP_231438336.1">
    <property type="nucleotide sequence ID" value="NZ_JAJOMB010000001.1"/>
</dbReference>
<gene>
    <name evidence="4" type="ORF">LR394_00750</name>
</gene>
<feature type="domain" description="N-acetyltransferase" evidence="3">
    <location>
        <begin position="1"/>
        <end position="155"/>
    </location>
</feature>